<dbReference type="GO" id="GO:0050380">
    <property type="term" value="F:undecaprenyl-diphosphatase activity"/>
    <property type="evidence" value="ECO:0007669"/>
    <property type="project" value="UniProtKB-EC"/>
</dbReference>
<reference evidence="3 4" key="1">
    <citation type="submission" date="2018-06" db="EMBL/GenBank/DDBJ databases">
        <title>Spongiibacterium sp. HME9304 Genome sequencing and assembly.</title>
        <authorList>
            <person name="Kang H."/>
            <person name="Kim H."/>
            <person name="Joh K."/>
        </authorList>
    </citation>
    <scope>NUCLEOTIDE SEQUENCE [LARGE SCALE GENOMIC DNA]</scope>
    <source>
        <strain evidence="3 4">HME9304</strain>
    </source>
</reference>
<dbReference type="SMART" id="SM00014">
    <property type="entry name" value="acidPPc"/>
    <property type="match status" value="1"/>
</dbReference>
<feature type="transmembrane region" description="Helical" evidence="1">
    <location>
        <begin position="57"/>
        <end position="75"/>
    </location>
</feature>
<evidence type="ECO:0000313" key="4">
    <source>
        <dbReference type="Proteomes" id="UP000248536"/>
    </source>
</evidence>
<feature type="transmembrane region" description="Helical" evidence="1">
    <location>
        <begin position="106"/>
        <end position="127"/>
    </location>
</feature>
<keyword evidence="3" id="KW-0378">Hydrolase</keyword>
<feature type="transmembrane region" description="Helical" evidence="1">
    <location>
        <begin position="134"/>
        <end position="153"/>
    </location>
</feature>
<protein>
    <submittedName>
        <fullName evidence="3">Undecaprenyl-diphosphate phosphatase</fullName>
        <ecNumber evidence="3">3.6.1.27</ecNumber>
    </submittedName>
</protein>
<gene>
    <name evidence="3" type="ORF">HME9304_02385</name>
</gene>
<dbReference type="RefSeq" id="WP_112378769.1">
    <property type="nucleotide sequence ID" value="NZ_CP030104.1"/>
</dbReference>
<organism evidence="3 4">
    <name type="scientific">Flagellimonas maritima</name>
    <dbReference type="NCBI Taxonomy" id="1383885"/>
    <lineage>
        <taxon>Bacteria</taxon>
        <taxon>Pseudomonadati</taxon>
        <taxon>Bacteroidota</taxon>
        <taxon>Flavobacteriia</taxon>
        <taxon>Flavobacteriales</taxon>
        <taxon>Flavobacteriaceae</taxon>
        <taxon>Flagellimonas</taxon>
    </lineage>
</organism>
<dbReference type="InterPro" id="IPR036938">
    <property type="entry name" value="PAP2/HPO_sf"/>
</dbReference>
<dbReference type="EC" id="3.6.1.27" evidence="3"/>
<dbReference type="SUPFAM" id="SSF48317">
    <property type="entry name" value="Acid phosphatase/Vanadium-dependent haloperoxidase"/>
    <property type="match status" value="1"/>
</dbReference>
<dbReference type="KEGG" id="spon:HME9304_02385"/>
<dbReference type="PANTHER" id="PTHR14969">
    <property type="entry name" value="SPHINGOSINE-1-PHOSPHATE PHOSPHOHYDROLASE"/>
    <property type="match status" value="1"/>
</dbReference>
<dbReference type="AlphaFoldDB" id="A0A2Z4LTZ3"/>
<dbReference type="GO" id="GO:0042392">
    <property type="term" value="F:sphingosine-1-phosphate phosphatase activity"/>
    <property type="evidence" value="ECO:0007669"/>
    <property type="project" value="TreeGrafter"/>
</dbReference>
<evidence type="ECO:0000259" key="2">
    <source>
        <dbReference type="SMART" id="SM00014"/>
    </source>
</evidence>
<evidence type="ECO:0000256" key="1">
    <source>
        <dbReference type="SAM" id="Phobius"/>
    </source>
</evidence>
<keyword evidence="1" id="KW-1133">Transmembrane helix</keyword>
<sequence>MLKKILEWDRDTFVYLNSLGIEDYDVFWSTVTSITTWIPLFILFIALLFLKFPILEALYKLLTVLCLVAFIIFITDLTKTAVARLRPNNTEEINTLIRILKSPTDFSFFSGHAASSFSITVLIFLFLRKKLKWVVLFFIWPMLFATSRIYVGVHYPVDIIVGALVGIFSGLLFYKLYNRFIPPYLKSTRPSRVE</sequence>
<feature type="transmembrane region" description="Helical" evidence="1">
    <location>
        <begin position="26"/>
        <end position="50"/>
    </location>
</feature>
<keyword evidence="1" id="KW-0812">Transmembrane</keyword>
<feature type="domain" description="Phosphatidic acid phosphatase type 2/haloperoxidase" evidence="2">
    <location>
        <begin position="60"/>
        <end position="174"/>
    </location>
</feature>
<feature type="transmembrane region" description="Helical" evidence="1">
    <location>
        <begin position="159"/>
        <end position="177"/>
    </location>
</feature>
<dbReference type="Pfam" id="PF01569">
    <property type="entry name" value="PAP2"/>
    <property type="match status" value="1"/>
</dbReference>
<keyword evidence="4" id="KW-1185">Reference proteome</keyword>
<dbReference type="EMBL" id="CP030104">
    <property type="protein sequence ID" value="AWX45371.1"/>
    <property type="molecule type" value="Genomic_DNA"/>
</dbReference>
<dbReference type="Gene3D" id="1.20.144.10">
    <property type="entry name" value="Phosphatidic acid phosphatase type 2/haloperoxidase"/>
    <property type="match status" value="1"/>
</dbReference>
<keyword evidence="1" id="KW-0472">Membrane</keyword>
<dbReference type="Proteomes" id="UP000248536">
    <property type="component" value="Chromosome"/>
</dbReference>
<evidence type="ECO:0000313" key="3">
    <source>
        <dbReference type="EMBL" id="AWX45371.1"/>
    </source>
</evidence>
<dbReference type="OrthoDB" id="9789113at2"/>
<dbReference type="InterPro" id="IPR000326">
    <property type="entry name" value="PAP2/HPO"/>
</dbReference>
<dbReference type="PANTHER" id="PTHR14969:SF13">
    <property type="entry name" value="AT30094P"/>
    <property type="match status" value="1"/>
</dbReference>
<proteinExistence type="predicted"/>
<name>A0A2Z4LTZ3_9FLAO</name>
<accession>A0A2Z4LTZ3</accession>